<comment type="caution">
    <text evidence="2">The sequence shown here is derived from an EMBL/GenBank/DDBJ whole genome shotgun (WGS) entry which is preliminary data.</text>
</comment>
<dbReference type="EMBL" id="JARIHO010000017">
    <property type="protein sequence ID" value="KAJ7348550.1"/>
    <property type="molecule type" value="Genomic_DNA"/>
</dbReference>
<evidence type="ECO:0000313" key="3">
    <source>
        <dbReference type="Proteomes" id="UP001218218"/>
    </source>
</evidence>
<feature type="signal peptide" evidence="1">
    <location>
        <begin position="1"/>
        <end position="16"/>
    </location>
</feature>
<evidence type="ECO:0000256" key="1">
    <source>
        <dbReference type="SAM" id="SignalP"/>
    </source>
</evidence>
<dbReference type="Proteomes" id="UP001218218">
    <property type="component" value="Unassembled WGS sequence"/>
</dbReference>
<accession>A0AAD7ERL2</accession>
<sequence>MKFLSFLPLVSTLAAALPSGRQTETTCTTRWSAINELIEDFEGRVRVADPTFLTSFYGASSTLNCGGVGIQTYVDNILAVIATPDSWCSINGDGFGGYDCEITYL</sequence>
<protein>
    <submittedName>
        <fullName evidence="2">Uncharacterized protein</fullName>
    </submittedName>
</protein>
<dbReference type="AlphaFoldDB" id="A0AAD7ERL2"/>
<organism evidence="2 3">
    <name type="scientific">Mycena albidolilacea</name>
    <dbReference type="NCBI Taxonomy" id="1033008"/>
    <lineage>
        <taxon>Eukaryota</taxon>
        <taxon>Fungi</taxon>
        <taxon>Dikarya</taxon>
        <taxon>Basidiomycota</taxon>
        <taxon>Agaricomycotina</taxon>
        <taxon>Agaricomycetes</taxon>
        <taxon>Agaricomycetidae</taxon>
        <taxon>Agaricales</taxon>
        <taxon>Marasmiineae</taxon>
        <taxon>Mycenaceae</taxon>
        <taxon>Mycena</taxon>
    </lineage>
</organism>
<evidence type="ECO:0000313" key="2">
    <source>
        <dbReference type="EMBL" id="KAJ7348550.1"/>
    </source>
</evidence>
<proteinExistence type="predicted"/>
<keyword evidence="1" id="KW-0732">Signal</keyword>
<reference evidence="2" key="1">
    <citation type="submission" date="2023-03" db="EMBL/GenBank/DDBJ databases">
        <title>Massive genome expansion in bonnet fungi (Mycena s.s.) driven by repeated elements and novel gene families across ecological guilds.</title>
        <authorList>
            <consortium name="Lawrence Berkeley National Laboratory"/>
            <person name="Harder C.B."/>
            <person name="Miyauchi S."/>
            <person name="Viragh M."/>
            <person name="Kuo A."/>
            <person name="Thoen E."/>
            <person name="Andreopoulos B."/>
            <person name="Lu D."/>
            <person name="Skrede I."/>
            <person name="Drula E."/>
            <person name="Henrissat B."/>
            <person name="Morin E."/>
            <person name="Kohler A."/>
            <person name="Barry K."/>
            <person name="LaButti K."/>
            <person name="Morin E."/>
            <person name="Salamov A."/>
            <person name="Lipzen A."/>
            <person name="Mereny Z."/>
            <person name="Hegedus B."/>
            <person name="Baldrian P."/>
            <person name="Stursova M."/>
            <person name="Weitz H."/>
            <person name="Taylor A."/>
            <person name="Grigoriev I.V."/>
            <person name="Nagy L.G."/>
            <person name="Martin F."/>
            <person name="Kauserud H."/>
        </authorList>
    </citation>
    <scope>NUCLEOTIDE SEQUENCE</scope>
    <source>
        <strain evidence="2">CBHHK002</strain>
    </source>
</reference>
<keyword evidence="3" id="KW-1185">Reference proteome</keyword>
<name>A0AAD7ERL2_9AGAR</name>
<feature type="chain" id="PRO_5042258911" evidence="1">
    <location>
        <begin position="17"/>
        <end position="105"/>
    </location>
</feature>
<gene>
    <name evidence="2" type="ORF">DFH08DRAFT_866154</name>
</gene>